<dbReference type="EMBL" id="CAJNXB010003517">
    <property type="protein sequence ID" value="CAF3319780.1"/>
    <property type="molecule type" value="Genomic_DNA"/>
</dbReference>
<dbReference type="AlphaFoldDB" id="A0A817TUE2"/>
<dbReference type="OrthoDB" id="195736at2759"/>
<comment type="caution">
    <text evidence="3">The sequence shown here is derived from an EMBL/GenBank/DDBJ whole genome shotgun (WGS) entry which is preliminary data.</text>
</comment>
<dbReference type="EMBL" id="CAJOBP010000001">
    <property type="protein sequence ID" value="CAF4096040.1"/>
    <property type="molecule type" value="Genomic_DNA"/>
</dbReference>
<evidence type="ECO:0000313" key="3">
    <source>
        <dbReference type="EMBL" id="CAF3319780.1"/>
    </source>
</evidence>
<feature type="repeat" description="ARM" evidence="1">
    <location>
        <begin position="466"/>
        <end position="498"/>
    </location>
</feature>
<feature type="region of interest" description="Disordered" evidence="2">
    <location>
        <begin position="48"/>
        <end position="99"/>
    </location>
</feature>
<dbReference type="SUPFAM" id="SSF48371">
    <property type="entry name" value="ARM repeat"/>
    <property type="match status" value="1"/>
</dbReference>
<reference evidence="3" key="1">
    <citation type="submission" date="2021-02" db="EMBL/GenBank/DDBJ databases">
        <authorList>
            <person name="Nowell W R."/>
        </authorList>
    </citation>
    <scope>NUCLEOTIDE SEQUENCE</scope>
</reference>
<evidence type="ECO:0000313" key="7">
    <source>
        <dbReference type="Proteomes" id="UP000663825"/>
    </source>
</evidence>
<dbReference type="InterPro" id="IPR016024">
    <property type="entry name" value="ARM-type_fold"/>
</dbReference>
<dbReference type="SMART" id="SM00185">
    <property type="entry name" value="ARM"/>
    <property type="match status" value="5"/>
</dbReference>
<protein>
    <submittedName>
        <fullName evidence="3">Uncharacterized protein</fullName>
    </submittedName>
</protein>
<feature type="region of interest" description="Disordered" evidence="2">
    <location>
        <begin position="1"/>
        <end position="21"/>
    </location>
</feature>
<dbReference type="Proteomes" id="UP000663851">
    <property type="component" value="Unassembled WGS sequence"/>
</dbReference>
<evidence type="ECO:0000313" key="8">
    <source>
        <dbReference type="Proteomes" id="UP000663873"/>
    </source>
</evidence>
<proteinExistence type="predicted"/>
<dbReference type="InterPro" id="IPR000225">
    <property type="entry name" value="Armadillo"/>
</dbReference>
<feature type="compositionally biased region" description="Polar residues" evidence="2">
    <location>
        <begin position="49"/>
        <end position="99"/>
    </location>
</feature>
<evidence type="ECO:0000256" key="2">
    <source>
        <dbReference type="SAM" id="MobiDB-lite"/>
    </source>
</evidence>
<keyword evidence="8" id="KW-1185">Reference proteome</keyword>
<accession>A0A817TUE2</accession>
<dbReference type="PROSITE" id="PS50176">
    <property type="entry name" value="ARM_REPEAT"/>
    <property type="match status" value="1"/>
</dbReference>
<dbReference type="EMBL" id="CAJNYD010002540">
    <property type="protein sequence ID" value="CAF3426196.1"/>
    <property type="molecule type" value="Genomic_DNA"/>
</dbReference>
<dbReference type="InterPro" id="IPR013284">
    <property type="entry name" value="Beta-catenin"/>
</dbReference>
<gene>
    <name evidence="5" type="ORF">HFQ381_LOCUS47</name>
    <name evidence="4" type="ORF">LUA448_LOCUS19915</name>
    <name evidence="3" type="ORF">TIS948_LOCUS20077</name>
    <name evidence="6" type="ORF">UJA718_LOCUS2</name>
</gene>
<dbReference type="InterPro" id="IPR011989">
    <property type="entry name" value="ARM-like"/>
</dbReference>
<dbReference type="PANTHER" id="PTHR45976">
    <property type="entry name" value="ARMADILLO SEGMENT POLARITY PROTEIN"/>
    <property type="match status" value="1"/>
</dbReference>
<dbReference type="EMBL" id="CAJOBO010000001">
    <property type="protein sequence ID" value="CAF4086378.1"/>
    <property type="molecule type" value="Genomic_DNA"/>
</dbReference>
<dbReference type="Proteomes" id="UP000663873">
    <property type="component" value="Unassembled WGS sequence"/>
</dbReference>
<evidence type="ECO:0000313" key="6">
    <source>
        <dbReference type="EMBL" id="CAF4096040.1"/>
    </source>
</evidence>
<dbReference type="GO" id="GO:0045296">
    <property type="term" value="F:cadherin binding"/>
    <property type="evidence" value="ECO:0007669"/>
    <property type="project" value="InterPro"/>
</dbReference>
<dbReference type="GO" id="GO:0007155">
    <property type="term" value="P:cell adhesion"/>
    <property type="evidence" value="ECO:0007669"/>
    <property type="project" value="InterPro"/>
</dbReference>
<evidence type="ECO:0000256" key="1">
    <source>
        <dbReference type="PROSITE-ProRule" id="PRU00259"/>
    </source>
</evidence>
<organism evidence="3 7">
    <name type="scientific">Rotaria socialis</name>
    <dbReference type="NCBI Taxonomy" id="392032"/>
    <lineage>
        <taxon>Eukaryota</taxon>
        <taxon>Metazoa</taxon>
        <taxon>Spiralia</taxon>
        <taxon>Gnathifera</taxon>
        <taxon>Rotifera</taxon>
        <taxon>Eurotatoria</taxon>
        <taxon>Bdelloidea</taxon>
        <taxon>Philodinida</taxon>
        <taxon>Philodinidae</taxon>
        <taxon>Rotaria</taxon>
    </lineage>
</organism>
<dbReference type="Proteomes" id="UP000663833">
    <property type="component" value="Unassembled WGS sequence"/>
</dbReference>
<dbReference type="Proteomes" id="UP000663825">
    <property type="component" value="Unassembled WGS sequence"/>
</dbReference>
<name>A0A817TUE2_9BILA</name>
<evidence type="ECO:0000313" key="4">
    <source>
        <dbReference type="EMBL" id="CAF3426196.1"/>
    </source>
</evidence>
<sequence>MDYPPQMPHQAPFSSKPIPHHLQHPLLSNQLQPINSDSHTSMWLDDPYSGSTACPSQRDSGFNSRPASLRSVESTSTGPTYHGSTSGYEHSSSRYSNDLENNHSQYTELESTQPPVKPAPAHVIPELMNLLMEEDSVIVREAVLLTHMLIKEGGETRLEVIQNRELINALLDTFTKDIGDGKIVFALANLFHSISQQQEGLRAILDCGGISRLIPILDSPDNTVNYVITALHNFLTVLQEQAAHEIERCDGIQKFINLLERSNDKLLTLVSDSLLKMSNYNVKAKMYIQNNEKCIQLLLYIFDASKYDKLLLTISKLLPIISSGNELIKRIILQLNGLNIFEKHLRTTKSIRIRHNCLITIRNISNQATRMRDIDSLIQQLAGILLTDDHQSVICSLGILNNLTADNRTNKSLFVKLNGVQTLMQKLLMNADGNDELTEVVLCTLRHLTARHDLENEARETIRRSYGIGNIIKLLRDKNFKEHGGILKATVGLIKNLALSTTLIPYLSEQNAVRRLIELLFIIDRERSKVTEDIKLDLLLDIIIGALINLAKDLSCRTIIKEMNCTSIFIRFSRLPSCSLQQASNILLNELNVD</sequence>
<evidence type="ECO:0000313" key="5">
    <source>
        <dbReference type="EMBL" id="CAF4086378.1"/>
    </source>
</evidence>
<dbReference type="Gene3D" id="1.25.10.10">
    <property type="entry name" value="Leucine-rich Repeat Variant"/>
    <property type="match status" value="1"/>
</dbReference>